<dbReference type="Proteomes" id="UP000018144">
    <property type="component" value="Unassembled WGS sequence"/>
</dbReference>
<name>U4LDJ4_PYROM</name>
<dbReference type="STRING" id="1076935.U4LDJ4"/>
<protein>
    <submittedName>
        <fullName evidence="2">Uncharacterized protein</fullName>
    </submittedName>
</protein>
<proteinExistence type="predicted"/>
<dbReference type="OMA" id="HGNFAQR"/>
<dbReference type="OrthoDB" id="5402816at2759"/>
<dbReference type="eggNOG" id="ENOG502T0TG">
    <property type="taxonomic scope" value="Eukaryota"/>
</dbReference>
<keyword evidence="1" id="KW-1133">Transmembrane helix</keyword>
<evidence type="ECO:0000256" key="1">
    <source>
        <dbReference type="SAM" id="Phobius"/>
    </source>
</evidence>
<feature type="transmembrane region" description="Helical" evidence="1">
    <location>
        <begin position="32"/>
        <end position="52"/>
    </location>
</feature>
<keyword evidence="1" id="KW-0812">Transmembrane</keyword>
<dbReference type="EMBL" id="HF935393">
    <property type="protein sequence ID" value="CCX29923.1"/>
    <property type="molecule type" value="Genomic_DNA"/>
</dbReference>
<accession>U4LDJ4</accession>
<gene>
    <name evidence="2" type="ORF">PCON_07720</name>
</gene>
<organism evidence="2 3">
    <name type="scientific">Pyronema omphalodes (strain CBS 100304)</name>
    <name type="common">Pyronema confluens</name>
    <dbReference type="NCBI Taxonomy" id="1076935"/>
    <lineage>
        <taxon>Eukaryota</taxon>
        <taxon>Fungi</taxon>
        <taxon>Dikarya</taxon>
        <taxon>Ascomycota</taxon>
        <taxon>Pezizomycotina</taxon>
        <taxon>Pezizomycetes</taxon>
        <taxon>Pezizales</taxon>
        <taxon>Pyronemataceae</taxon>
        <taxon>Pyronema</taxon>
    </lineage>
</organism>
<evidence type="ECO:0000313" key="2">
    <source>
        <dbReference type="EMBL" id="CCX29923.1"/>
    </source>
</evidence>
<keyword evidence="3" id="KW-1185">Reference proteome</keyword>
<reference evidence="2 3" key="1">
    <citation type="journal article" date="2013" name="PLoS Genet.">
        <title>The genome and development-dependent transcriptomes of Pyronema confluens: a window into fungal evolution.</title>
        <authorList>
            <person name="Traeger S."/>
            <person name="Altegoer F."/>
            <person name="Freitag M."/>
            <person name="Gabaldon T."/>
            <person name="Kempken F."/>
            <person name="Kumar A."/>
            <person name="Marcet-Houben M."/>
            <person name="Poggeler S."/>
            <person name="Stajich J.E."/>
            <person name="Nowrousian M."/>
        </authorList>
    </citation>
    <scope>NUCLEOTIDE SEQUENCE [LARGE SCALE GENOMIC DNA]</scope>
    <source>
        <strain evidence="3">CBS 100304</strain>
        <tissue evidence="2">Vegetative mycelium</tissue>
    </source>
</reference>
<keyword evidence="1" id="KW-0472">Membrane</keyword>
<dbReference type="AlphaFoldDB" id="U4LDJ4"/>
<evidence type="ECO:0000313" key="3">
    <source>
        <dbReference type="Proteomes" id="UP000018144"/>
    </source>
</evidence>
<sequence>MPAIETTHLIKRAEELVKRSGHGNFAQREPGVILVFCILGAIAILLISLKIYKKASERAAAKV</sequence>